<keyword evidence="4" id="KW-0805">Transcription regulation</keyword>
<keyword evidence="6" id="KW-0539">Nucleus</keyword>
<organism evidence="10 11">
    <name type="scientific">Terfezia boudieri ATCC MYA-4762</name>
    <dbReference type="NCBI Taxonomy" id="1051890"/>
    <lineage>
        <taxon>Eukaryota</taxon>
        <taxon>Fungi</taxon>
        <taxon>Dikarya</taxon>
        <taxon>Ascomycota</taxon>
        <taxon>Pezizomycotina</taxon>
        <taxon>Pezizomycetes</taxon>
        <taxon>Pezizales</taxon>
        <taxon>Pezizaceae</taxon>
        <taxon>Terfezia</taxon>
    </lineage>
</organism>
<dbReference type="InterPro" id="IPR038491">
    <property type="entry name" value="Velvet_dom_sf"/>
</dbReference>
<evidence type="ECO:0000256" key="6">
    <source>
        <dbReference type="ARBA" id="ARBA00023242"/>
    </source>
</evidence>
<evidence type="ECO:0000256" key="7">
    <source>
        <dbReference type="ARBA" id="ARBA00038005"/>
    </source>
</evidence>
<feature type="compositionally biased region" description="Polar residues" evidence="8">
    <location>
        <begin position="369"/>
        <end position="383"/>
    </location>
</feature>
<dbReference type="PROSITE" id="PS51821">
    <property type="entry name" value="VELVET"/>
    <property type="match status" value="1"/>
</dbReference>
<feature type="compositionally biased region" description="Polar residues" evidence="8">
    <location>
        <begin position="410"/>
        <end position="419"/>
    </location>
</feature>
<evidence type="ECO:0000313" key="11">
    <source>
        <dbReference type="Proteomes" id="UP000267821"/>
    </source>
</evidence>
<comment type="similarity">
    <text evidence="7">Belongs to the velvet family. VeA subfamily.</text>
</comment>
<evidence type="ECO:0000259" key="9">
    <source>
        <dbReference type="PROSITE" id="PS51821"/>
    </source>
</evidence>
<dbReference type="EMBL" id="ML121535">
    <property type="protein sequence ID" value="RPB26390.1"/>
    <property type="molecule type" value="Genomic_DNA"/>
</dbReference>
<evidence type="ECO:0000256" key="2">
    <source>
        <dbReference type="ARBA" id="ARBA00004496"/>
    </source>
</evidence>
<dbReference type="FunFam" id="2.60.40.3960:FF:000001">
    <property type="entry name" value="Sexual development activator VeA"/>
    <property type="match status" value="1"/>
</dbReference>
<comment type="subcellular location">
    <subcellularLocation>
        <location evidence="2">Cytoplasm</location>
    </subcellularLocation>
    <subcellularLocation>
        <location evidence="1">Nucleus</location>
    </subcellularLocation>
</comment>
<gene>
    <name evidence="10" type="ORF">L211DRAFT_781483</name>
</gene>
<feature type="compositionally biased region" description="Basic and acidic residues" evidence="8">
    <location>
        <begin position="309"/>
        <end position="322"/>
    </location>
</feature>
<feature type="compositionally biased region" description="Polar residues" evidence="8">
    <location>
        <begin position="335"/>
        <end position="345"/>
    </location>
</feature>
<keyword evidence="11" id="KW-1185">Reference proteome</keyword>
<feature type="region of interest" description="Disordered" evidence="8">
    <location>
        <begin position="507"/>
        <end position="550"/>
    </location>
</feature>
<dbReference type="GO" id="GO:0034250">
    <property type="term" value="P:positive regulation of amide metabolic process"/>
    <property type="evidence" value="ECO:0007669"/>
    <property type="project" value="UniProtKB-ARBA"/>
</dbReference>
<evidence type="ECO:0000256" key="4">
    <source>
        <dbReference type="ARBA" id="ARBA00023015"/>
    </source>
</evidence>
<sequence>MSGAKIHDVAETTAVADRLLRDGTLLRYQLTVLQQPMRARACGMGAKSHADRRPVDPPPVIELKIFSGTGDERSDITFSHNSNFFLFATLEQARPIAQGRGMPAPAPAPVLTGVPVSGMAYLDRPKPAGYFIFPDLSVRHEGKYRLRFSLYEETKDRDETPQPTREGEPREFAAHRIEVKSKPFTVFSAKKFPGLAESTALSRIVAEQGCRVRIRRDVRMRRRSDRPGRDDSEIDETAQLRAQRRAATPDGYDHEMRGHGHQPQQHPHAHPQPSPHGHHIQRSGSEDRKRSNSDASAASMAEAPAAPRFDLDRYVPRQEHHPYGVTPPGHHNSHQHLSFGSNSTIHHPAPPPNVHQPQVYNGHAMQPRYPSNTPVAQHSQQSPRLAPAPRPQPMQNGQYPQPYHRDSMQVRRTSTSQAYQPAPNHARRESDQYRQPHAAPYRPNTPSVPSQGTQYQIDAYNSAPAYQPPQPTQYHTSAPAQPTISALPSLKLPPLAIEPKVWEGRTVNTSVTSGPTAVPLPSPNTYPPPHSAPQHLYQPQYTYPPPPPPPQAYVPVQPTSQKPVARPVDVPPRGTKREWGRVFNDSHVAEPLHNGKRPDIISETSTYGEDPAVDEDDDFDIGKLKMTYRRADGEEIVRRLPLEE</sequence>
<dbReference type="InterPro" id="IPR037525">
    <property type="entry name" value="Velvet_dom"/>
</dbReference>
<dbReference type="GO" id="GO:0051176">
    <property type="term" value="P:positive regulation of sulfur metabolic process"/>
    <property type="evidence" value="ECO:0007669"/>
    <property type="project" value="UniProtKB-ARBA"/>
</dbReference>
<keyword evidence="3" id="KW-0963">Cytoplasm</keyword>
<feature type="compositionally biased region" description="Pro residues" evidence="8">
    <location>
        <begin position="518"/>
        <end position="531"/>
    </location>
</feature>
<evidence type="ECO:0000256" key="3">
    <source>
        <dbReference type="ARBA" id="ARBA00022490"/>
    </source>
</evidence>
<name>A0A3N4LUB1_9PEZI</name>
<dbReference type="Pfam" id="PF11754">
    <property type="entry name" value="Velvet"/>
    <property type="match status" value="2"/>
</dbReference>
<dbReference type="GO" id="GO:0043455">
    <property type="term" value="P:regulation of secondary metabolic process"/>
    <property type="evidence" value="ECO:0007669"/>
    <property type="project" value="UniProtKB-ARBA"/>
</dbReference>
<proteinExistence type="inferred from homology"/>
<dbReference type="AlphaFoldDB" id="A0A3N4LUB1"/>
<dbReference type="InterPro" id="IPR021740">
    <property type="entry name" value="Velvet"/>
</dbReference>
<feature type="region of interest" description="Disordered" evidence="8">
    <location>
        <begin position="559"/>
        <end position="578"/>
    </location>
</feature>
<dbReference type="OrthoDB" id="5384689at2759"/>
<evidence type="ECO:0000256" key="5">
    <source>
        <dbReference type="ARBA" id="ARBA00023163"/>
    </source>
</evidence>
<dbReference type="InParanoid" id="A0A3N4LUB1"/>
<feature type="region of interest" description="Disordered" evidence="8">
    <location>
        <begin position="221"/>
        <end position="452"/>
    </location>
</feature>
<keyword evidence="5" id="KW-0804">Transcription</keyword>
<accession>A0A3N4LUB1</accession>
<dbReference type="GO" id="GO:0005634">
    <property type="term" value="C:nucleus"/>
    <property type="evidence" value="ECO:0007669"/>
    <property type="project" value="UniProtKB-SubCell"/>
</dbReference>
<feature type="compositionally biased region" description="Low complexity" evidence="8">
    <location>
        <begin position="293"/>
        <end position="306"/>
    </location>
</feature>
<reference evidence="10 11" key="1">
    <citation type="journal article" date="2018" name="Nat. Ecol. Evol.">
        <title>Pezizomycetes genomes reveal the molecular basis of ectomycorrhizal truffle lifestyle.</title>
        <authorList>
            <person name="Murat C."/>
            <person name="Payen T."/>
            <person name="Noel B."/>
            <person name="Kuo A."/>
            <person name="Morin E."/>
            <person name="Chen J."/>
            <person name="Kohler A."/>
            <person name="Krizsan K."/>
            <person name="Balestrini R."/>
            <person name="Da Silva C."/>
            <person name="Montanini B."/>
            <person name="Hainaut M."/>
            <person name="Levati E."/>
            <person name="Barry K.W."/>
            <person name="Belfiori B."/>
            <person name="Cichocki N."/>
            <person name="Clum A."/>
            <person name="Dockter R.B."/>
            <person name="Fauchery L."/>
            <person name="Guy J."/>
            <person name="Iotti M."/>
            <person name="Le Tacon F."/>
            <person name="Lindquist E.A."/>
            <person name="Lipzen A."/>
            <person name="Malagnac F."/>
            <person name="Mello A."/>
            <person name="Molinier V."/>
            <person name="Miyauchi S."/>
            <person name="Poulain J."/>
            <person name="Riccioni C."/>
            <person name="Rubini A."/>
            <person name="Sitrit Y."/>
            <person name="Splivallo R."/>
            <person name="Traeger S."/>
            <person name="Wang M."/>
            <person name="Zifcakova L."/>
            <person name="Wipf D."/>
            <person name="Zambonelli A."/>
            <person name="Paolocci F."/>
            <person name="Nowrousian M."/>
            <person name="Ottonello S."/>
            <person name="Baldrian P."/>
            <person name="Spatafora J.W."/>
            <person name="Henrissat B."/>
            <person name="Nagy L.G."/>
            <person name="Aury J.M."/>
            <person name="Wincker P."/>
            <person name="Grigoriev I.V."/>
            <person name="Bonfante P."/>
            <person name="Martin F.M."/>
        </authorList>
    </citation>
    <scope>NUCLEOTIDE SEQUENCE [LARGE SCALE GENOMIC DNA]</scope>
    <source>
        <strain evidence="10 11">ATCC MYA-4762</strain>
    </source>
</reference>
<dbReference type="GO" id="GO:0005737">
    <property type="term" value="C:cytoplasm"/>
    <property type="evidence" value="ECO:0007669"/>
    <property type="project" value="UniProtKB-SubCell"/>
</dbReference>
<dbReference type="STRING" id="1051890.A0A3N4LUB1"/>
<dbReference type="Proteomes" id="UP000267821">
    <property type="component" value="Unassembled WGS sequence"/>
</dbReference>
<evidence type="ECO:0000256" key="1">
    <source>
        <dbReference type="ARBA" id="ARBA00004123"/>
    </source>
</evidence>
<feature type="domain" description="Velvet" evidence="9">
    <location>
        <begin position="23"/>
        <end position="215"/>
    </location>
</feature>
<dbReference type="PANTHER" id="PTHR33572:SF14">
    <property type="entry name" value="DEVELOPMENTAL AND SECONDARY METABOLISM REGULATOR VEA"/>
    <property type="match status" value="1"/>
</dbReference>
<dbReference type="Gene3D" id="2.60.40.3960">
    <property type="entry name" value="Velvet domain"/>
    <property type="match status" value="1"/>
</dbReference>
<protein>
    <recommendedName>
        <fullName evidence="9">Velvet domain-containing protein</fullName>
    </recommendedName>
</protein>
<feature type="region of interest" description="Disordered" evidence="8">
    <location>
        <begin position="592"/>
        <end position="616"/>
    </location>
</feature>
<dbReference type="PANTHER" id="PTHR33572">
    <property type="entry name" value="SPORE DEVELOPMENT REGULATOR VOSA"/>
    <property type="match status" value="1"/>
</dbReference>
<evidence type="ECO:0000256" key="8">
    <source>
        <dbReference type="SAM" id="MobiDB-lite"/>
    </source>
</evidence>
<evidence type="ECO:0000313" key="10">
    <source>
        <dbReference type="EMBL" id="RPB26390.1"/>
    </source>
</evidence>